<reference evidence="2 3" key="1">
    <citation type="journal article" date="2012" name="J. Bacteriol.">
        <title>Draft Genome Sequence of Mesorhizobium alhagi CCNWXJ12-2T, a Novel Salt-Resistant Species Isolated from the Desert of Northwestern China.</title>
        <authorList>
            <person name="Zhou M."/>
            <person name="Chen W."/>
            <person name="Chen H."/>
            <person name="Wei G."/>
        </authorList>
    </citation>
    <scope>NUCLEOTIDE SEQUENCE [LARGE SCALE GENOMIC DNA]</scope>
    <source>
        <strain evidence="2 3">CCNWXJ12-2</strain>
    </source>
</reference>
<accession>H0HZ32</accession>
<evidence type="ECO:0000256" key="1">
    <source>
        <dbReference type="SAM" id="SignalP"/>
    </source>
</evidence>
<evidence type="ECO:0000313" key="2">
    <source>
        <dbReference type="EMBL" id="EHK53986.1"/>
    </source>
</evidence>
<feature type="signal peptide" evidence="1">
    <location>
        <begin position="1"/>
        <end position="23"/>
    </location>
</feature>
<dbReference type="Proteomes" id="UP000003250">
    <property type="component" value="Unassembled WGS sequence"/>
</dbReference>
<keyword evidence="1" id="KW-0732">Signal</keyword>
<dbReference type="AlphaFoldDB" id="H0HZ32"/>
<sequence>MQTHARISIALAIAALTATPTAAQDVKKYGSEAGWDIFIKETMGPGCLVAKRLGAEAQVEMGISATGEKKGYLALYSKKDAAVSAGESVSVIFDVDGQKFSGEATGQRIAGMDGAFVWVNNPDFIYDLAKKNALTISPAGRDPIVLSLKGTDAAFTALRACQDAQ</sequence>
<dbReference type="EMBL" id="AHAM01000242">
    <property type="protein sequence ID" value="EHK53986.1"/>
    <property type="molecule type" value="Genomic_DNA"/>
</dbReference>
<organism evidence="2 3">
    <name type="scientific">Mesorhizobium alhagi CCNWXJ12-2</name>
    <dbReference type="NCBI Taxonomy" id="1107882"/>
    <lineage>
        <taxon>Bacteria</taxon>
        <taxon>Pseudomonadati</taxon>
        <taxon>Pseudomonadota</taxon>
        <taxon>Alphaproteobacteria</taxon>
        <taxon>Hyphomicrobiales</taxon>
        <taxon>Phyllobacteriaceae</taxon>
        <taxon>Allomesorhizobium</taxon>
    </lineage>
</organism>
<gene>
    <name evidence="2" type="ORF">MAXJ12_27333</name>
</gene>
<dbReference type="RefSeq" id="WP_008839039.1">
    <property type="nucleotide sequence ID" value="NZ_AHAM01000242.1"/>
</dbReference>
<evidence type="ECO:0000313" key="3">
    <source>
        <dbReference type="Proteomes" id="UP000003250"/>
    </source>
</evidence>
<name>H0HZ32_9HYPH</name>
<dbReference type="PATRIC" id="fig|1107882.3.peg.5287"/>
<protein>
    <submittedName>
        <fullName evidence="2">Uncharacterized protein</fullName>
    </submittedName>
</protein>
<proteinExistence type="predicted"/>
<feature type="chain" id="PRO_5003535275" evidence="1">
    <location>
        <begin position="24"/>
        <end position="165"/>
    </location>
</feature>
<keyword evidence="3" id="KW-1185">Reference proteome</keyword>
<dbReference type="OrthoDB" id="7705693at2"/>